<dbReference type="EMBL" id="LT981265">
    <property type="protein sequence ID" value="SPC34713.1"/>
    <property type="molecule type" value="Genomic_DNA"/>
</dbReference>
<dbReference type="GO" id="GO:0008320">
    <property type="term" value="F:protein transmembrane transporter activity"/>
    <property type="evidence" value="ECO:0007669"/>
    <property type="project" value="InterPro"/>
</dbReference>
<dbReference type="RefSeq" id="WP_103286679.1">
    <property type="nucleotide sequence ID" value="NZ_LT981265.1"/>
</dbReference>
<protein>
    <recommendedName>
        <fullName evidence="4">Protein translocase subunit SecE</fullName>
    </recommendedName>
</protein>
<dbReference type="NCBIfam" id="TIGR00327">
    <property type="entry name" value="secE_euk_arch"/>
    <property type="match status" value="1"/>
</dbReference>
<dbReference type="GO" id="GO:0016020">
    <property type="term" value="C:membrane"/>
    <property type="evidence" value="ECO:0007669"/>
    <property type="project" value="InterPro"/>
</dbReference>
<dbReference type="AlphaFoldDB" id="A0A2K5ASU3"/>
<evidence type="ECO:0000313" key="2">
    <source>
        <dbReference type="EMBL" id="SPC34713.1"/>
    </source>
</evidence>
<feature type="transmembrane region" description="Helical" evidence="1">
    <location>
        <begin position="34"/>
        <end position="57"/>
    </location>
</feature>
<gene>
    <name evidence="2" type="ORF">NCAV_1548</name>
</gene>
<dbReference type="Proteomes" id="UP000236248">
    <property type="component" value="Chromosome NCAV"/>
</dbReference>
<accession>A0A2K5ASU3</accession>
<keyword evidence="1" id="KW-1133">Transmembrane helix</keyword>
<keyword evidence="1" id="KW-0812">Transmembrane</keyword>
<dbReference type="SUPFAM" id="SSF103456">
    <property type="entry name" value="Preprotein translocase SecE subunit"/>
    <property type="match status" value="1"/>
</dbReference>
<dbReference type="GeneID" id="41595539"/>
<keyword evidence="1" id="KW-0472">Membrane</keyword>
<evidence type="ECO:0000313" key="3">
    <source>
        <dbReference type="Proteomes" id="UP000236248"/>
    </source>
</evidence>
<sequence length="61" mass="7035">MLARIENRLREMYNTLKLTKKPDREEYNIHLRMLLLGLGVVGVLAFIIQLIATYITLTFGG</sequence>
<evidence type="ECO:0008006" key="4">
    <source>
        <dbReference type="Google" id="ProtNLM"/>
    </source>
</evidence>
<proteinExistence type="predicted"/>
<organism evidence="2 3">
    <name type="scientific">Candidatus Nitrosocaldus cavascurensis</name>
    <dbReference type="NCBI Taxonomy" id="2058097"/>
    <lineage>
        <taxon>Archaea</taxon>
        <taxon>Nitrososphaerota</taxon>
        <taxon>Nitrososphaeria</taxon>
        <taxon>Candidatus Nitrosocaldales</taxon>
        <taxon>Candidatus Nitrosocaldaceae</taxon>
        <taxon>Candidatus Nitrosocaldus</taxon>
    </lineage>
</organism>
<dbReference type="KEGG" id="ncv:NCAV_1548"/>
<name>A0A2K5ASU3_9ARCH</name>
<dbReference type="InterPro" id="IPR008158">
    <property type="entry name" value="Translocase_Sec61-g"/>
</dbReference>
<evidence type="ECO:0000256" key="1">
    <source>
        <dbReference type="SAM" id="Phobius"/>
    </source>
</evidence>
<reference evidence="3" key="1">
    <citation type="submission" date="2018-01" db="EMBL/GenBank/DDBJ databases">
        <authorList>
            <person name="Kerou L M."/>
        </authorList>
    </citation>
    <scope>NUCLEOTIDE SEQUENCE [LARGE SCALE GENOMIC DNA]</scope>
    <source>
        <strain evidence="3">SCU2</strain>
    </source>
</reference>
<dbReference type="InterPro" id="IPR023391">
    <property type="entry name" value="Prot_translocase_SecE_dom_sf"/>
</dbReference>
<keyword evidence="3" id="KW-1185">Reference proteome</keyword>
<dbReference type="Gene3D" id="1.20.5.820">
    <property type="entry name" value="Preprotein translocase SecE subunit"/>
    <property type="match status" value="1"/>
</dbReference>